<feature type="modified residue" description="4-aspartylphosphate" evidence="2">
    <location>
        <position position="52"/>
    </location>
</feature>
<dbReference type="Pfam" id="PF00072">
    <property type="entry name" value="Response_reg"/>
    <property type="match status" value="1"/>
</dbReference>
<name>A0ABR9XUD0_9CHLB</name>
<evidence type="ECO:0000256" key="1">
    <source>
        <dbReference type="ARBA" id="ARBA00022553"/>
    </source>
</evidence>
<dbReference type="SUPFAM" id="SSF52172">
    <property type="entry name" value="CheY-like"/>
    <property type="match status" value="1"/>
</dbReference>
<dbReference type="PANTHER" id="PTHR44591:SF23">
    <property type="entry name" value="CHEY SUBFAMILY"/>
    <property type="match status" value="1"/>
</dbReference>
<dbReference type="InterPro" id="IPR001789">
    <property type="entry name" value="Sig_transdc_resp-reg_receiver"/>
</dbReference>
<evidence type="ECO:0000256" key="2">
    <source>
        <dbReference type="PROSITE-ProRule" id="PRU00169"/>
    </source>
</evidence>
<sequence length="119" mass="12905">MKILIVDDDPAIRKFLNSILTQDGYTIVSADDGNKVPELLEAHPDITTVITDIIMPEQEGIETIRTIRAQWPNMKIIAISGGGKIGPANYLQLAHAIGADATLKKPFGRTELLAALQSL</sequence>
<accession>A0ABR9XUD0</accession>
<organism evidence="4 5">
    <name type="scientific">Prosthecochloris ethylica</name>
    <dbReference type="NCBI Taxonomy" id="2743976"/>
    <lineage>
        <taxon>Bacteria</taxon>
        <taxon>Pseudomonadati</taxon>
        <taxon>Chlorobiota</taxon>
        <taxon>Chlorobiia</taxon>
        <taxon>Chlorobiales</taxon>
        <taxon>Chlorobiaceae</taxon>
        <taxon>Prosthecochloris</taxon>
    </lineage>
</organism>
<reference evidence="4 5" key="1">
    <citation type="journal article" date="2020" name="Microorganisms">
        <title>Simultaneous Genome Sequencing of Prosthecochloris ethylica and Desulfuromonas acetoxidans within a Syntrophic Mixture Reveals Unique Pili and Protein Interactions.</title>
        <authorList>
            <person name="Kyndt J.A."/>
            <person name="Van Beeumen J.J."/>
            <person name="Meyer T.E."/>
        </authorList>
    </citation>
    <scope>NUCLEOTIDE SEQUENCE [LARGE SCALE GENOMIC DNA]</scope>
    <source>
        <strain evidence="4 5">N3</strain>
    </source>
</reference>
<dbReference type="InterPro" id="IPR011006">
    <property type="entry name" value="CheY-like_superfamily"/>
</dbReference>
<comment type="caution">
    <text evidence="4">The sequence shown here is derived from an EMBL/GenBank/DDBJ whole genome shotgun (WGS) entry which is preliminary data.</text>
</comment>
<evidence type="ECO:0000313" key="4">
    <source>
        <dbReference type="EMBL" id="MBF0637565.1"/>
    </source>
</evidence>
<dbReference type="Gene3D" id="3.40.50.2300">
    <property type="match status" value="1"/>
</dbReference>
<keyword evidence="5" id="KW-1185">Reference proteome</keyword>
<dbReference type="PROSITE" id="PS50110">
    <property type="entry name" value="RESPONSE_REGULATORY"/>
    <property type="match status" value="1"/>
</dbReference>
<protein>
    <submittedName>
        <fullName evidence="4">Response regulator</fullName>
    </submittedName>
</protein>
<evidence type="ECO:0000259" key="3">
    <source>
        <dbReference type="PROSITE" id="PS50110"/>
    </source>
</evidence>
<keyword evidence="1 2" id="KW-0597">Phosphoprotein</keyword>
<feature type="domain" description="Response regulatory" evidence="3">
    <location>
        <begin position="2"/>
        <end position="119"/>
    </location>
</feature>
<dbReference type="Proteomes" id="UP000619838">
    <property type="component" value="Unassembled WGS sequence"/>
</dbReference>
<gene>
    <name evidence="4" type="ORF">INT08_10330</name>
</gene>
<evidence type="ECO:0000313" key="5">
    <source>
        <dbReference type="Proteomes" id="UP000619838"/>
    </source>
</evidence>
<dbReference type="SMART" id="SM00448">
    <property type="entry name" value="REC"/>
    <property type="match status" value="1"/>
</dbReference>
<dbReference type="EMBL" id="JADGII010000026">
    <property type="protein sequence ID" value="MBF0637565.1"/>
    <property type="molecule type" value="Genomic_DNA"/>
</dbReference>
<dbReference type="InterPro" id="IPR050595">
    <property type="entry name" value="Bact_response_regulator"/>
</dbReference>
<dbReference type="RefSeq" id="WP_114607272.1">
    <property type="nucleotide sequence ID" value="NZ_JABVZQ010000005.1"/>
</dbReference>
<dbReference type="PANTHER" id="PTHR44591">
    <property type="entry name" value="STRESS RESPONSE REGULATOR PROTEIN 1"/>
    <property type="match status" value="1"/>
</dbReference>
<proteinExistence type="predicted"/>